<keyword evidence="3" id="KW-1185">Reference proteome</keyword>
<dbReference type="EMBL" id="AOGT01000103">
    <property type="protein sequence ID" value="EMG50846.1"/>
    <property type="molecule type" value="Genomic_DNA"/>
</dbReference>
<feature type="region of interest" description="Disordered" evidence="1">
    <location>
        <begin position="1"/>
        <end position="88"/>
    </location>
</feature>
<accession>M3IW14</accession>
<dbReference type="Proteomes" id="UP000011777">
    <property type="component" value="Unassembled WGS sequence"/>
</dbReference>
<protein>
    <submittedName>
        <fullName evidence="2">Uncharacterized protein</fullName>
    </submittedName>
</protein>
<evidence type="ECO:0000313" key="3">
    <source>
        <dbReference type="Proteomes" id="UP000011777"/>
    </source>
</evidence>
<evidence type="ECO:0000256" key="1">
    <source>
        <dbReference type="SAM" id="MobiDB-lite"/>
    </source>
</evidence>
<dbReference type="STRING" id="1245528.M3IW14"/>
<dbReference type="AlphaFoldDB" id="M3IW14"/>
<evidence type="ECO:0000313" key="2">
    <source>
        <dbReference type="EMBL" id="EMG50846.1"/>
    </source>
</evidence>
<organism evidence="2 3">
    <name type="scientific">Candida maltosa (strain Xu316)</name>
    <name type="common">Yeast</name>
    <dbReference type="NCBI Taxonomy" id="1245528"/>
    <lineage>
        <taxon>Eukaryota</taxon>
        <taxon>Fungi</taxon>
        <taxon>Dikarya</taxon>
        <taxon>Ascomycota</taxon>
        <taxon>Saccharomycotina</taxon>
        <taxon>Pichiomycetes</taxon>
        <taxon>Debaryomycetaceae</taxon>
        <taxon>Candida/Lodderomyces clade</taxon>
        <taxon>Candida</taxon>
    </lineage>
</organism>
<dbReference type="HOGENOM" id="CLU_1767808_0_0_1"/>
<name>M3IW14_CANMX</name>
<dbReference type="OrthoDB" id="4026086at2759"/>
<feature type="compositionally biased region" description="Low complexity" evidence="1">
    <location>
        <begin position="30"/>
        <end position="45"/>
    </location>
</feature>
<reference evidence="2 3" key="1">
    <citation type="submission" date="2013-02" db="EMBL/GenBank/DDBJ databases">
        <title>Genome sequence of Candida maltosa Xu316, a potential industrial strain for xylitol and ethanol production.</title>
        <authorList>
            <person name="Yu J."/>
            <person name="Wang Q."/>
            <person name="Geng X."/>
            <person name="Bao W."/>
            <person name="He P."/>
            <person name="Cai J."/>
        </authorList>
    </citation>
    <scope>NUCLEOTIDE SEQUENCE [LARGE SCALE GENOMIC DNA]</scope>
    <source>
        <strain evidence="3">Xu316</strain>
    </source>
</reference>
<proteinExistence type="predicted"/>
<gene>
    <name evidence="2" type="ORF">G210_0409</name>
</gene>
<sequence>MSEDRKARLAALRKNRSKKDDESIQPVNDSTSTSESQPTETQEPSRSSNKEESTPHNVSTNDGSIDIQMDDDNDNQSLPIQGESPASEIPYLQKMKDDLNRNYHKADLKTDRAINRIIQDRLLNE</sequence>
<comment type="caution">
    <text evidence="2">The sequence shown here is derived from an EMBL/GenBank/DDBJ whole genome shotgun (WGS) entry which is preliminary data.</text>
</comment>